<dbReference type="SUPFAM" id="SSF48452">
    <property type="entry name" value="TPR-like"/>
    <property type="match status" value="1"/>
</dbReference>
<evidence type="ECO:0000256" key="1">
    <source>
        <dbReference type="ARBA" id="ARBA00022737"/>
    </source>
</evidence>
<sequence>MTYLAPWLTLSLTVMCWHGPRHAPLAPTLQMSSTRSLEPRPADCPPPTPVAFTPSFKAAARALGVRRRPHNLQVAEYSVSRTTKSVEIRAMLHGLTKTGQLEPAARIVQQYVRVARAPEERVASIVLNACAERGRMDLCASVVDAMRQHGVHVGGLSYCILIKGHGRRGDLPAVRSTYAAMLAARTPLDLATYNALLDAFARNADLAAAEATLDRMAASGVQPSPRTFNTLLKGYARTGSLRQTYGVVARMRRSLGEAAPNEVTYSTLVHACVTRGELARARRVLSWLAEAPSRPRPSAWAYTALMRGLLAHAEGEAEGERERRLSEAVGLLHEMLRHNVRPTQVTTTTLLTACFDMGNITAAQSIASLLRREAAAMDDLTLAHATDCAMIVGFCRPFQSTLQHGVDPRGVSLASRDRGRLKEALQIFVRMTSASNASLGPPDARTCNALMAALVASDEVESAVRVFSVMDTGDASSANAYSLCILMRGFGAQRNLHRVEVLWRRLLQEGKVDTVALNTYLNACAQCSDVPRALQAFQKAKSDLPHVAAAFDHITFGTLIHSLVHSVGTAAACNRALKLWAEMRRQSILPDEAIVSVLSDACSRHGWVEVALCVRRDLLALGWSTQRLHAIDRAIHTMLPTLSEMLQDERKWERLGVVLPQQLESFAEVGALRLVPPPSGKQAAARRLGAAQGRLALNGREDGILEDGGGGEDHRKGDEEVWKTVSPAKPSEEIWERHGWDKMEGWRAW</sequence>
<evidence type="ECO:0000313" key="6">
    <source>
        <dbReference type="Proteomes" id="UP001515480"/>
    </source>
</evidence>
<evidence type="ECO:0000259" key="4">
    <source>
        <dbReference type="Pfam" id="PF17177"/>
    </source>
</evidence>
<dbReference type="EMBL" id="JBGBPQ010000023">
    <property type="protein sequence ID" value="KAL1500391.1"/>
    <property type="molecule type" value="Genomic_DNA"/>
</dbReference>
<feature type="region of interest" description="Disordered" evidence="3">
    <location>
        <begin position="700"/>
        <end position="728"/>
    </location>
</feature>
<accession>A0AB34IM21</accession>
<feature type="domain" description="PROP1-like PPR" evidence="4">
    <location>
        <begin position="515"/>
        <end position="617"/>
    </location>
</feature>
<comment type="caution">
    <text evidence="5">The sequence shown here is derived from an EMBL/GenBank/DDBJ whole genome shotgun (WGS) entry which is preliminary data.</text>
</comment>
<feature type="compositionally biased region" description="Basic and acidic residues" evidence="3">
    <location>
        <begin position="711"/>
        <end position="722"/>
    </location>
</feature>
<dbReference type="Pfam" id="PF01535">
    <property type="entry name" value="PPR"/>
    <property type="match status" value="2"/>
</dbReference>
<evidence type="ECO:0000256" key="3">
    <source>
        <dbReference type="SAM" id="MobiDB-lite"/>
    </source>
</evidence>
<dbReference type="Proteomes" id="UP001515480">
    <property type="component" value="Unassembled WGS sequence"/>
</dbReference>
<feature type="domain" description="PROP1-like PPR" evidence="4">
    <location>
        <begin position="173"/>
        <end position="300"/>
    </location>
</feature>
<dbReference type="AlphaFoldDB" id="A0AB34IM21"/>
<dbReference type="InterPro" id="IPR011990">
    <property type="entry name" value="TPR-like_helical_dom_sf"/>
</dbReference>
<dbReference type="InterPro" id="IPR002885">
    <property type="entry name" value="PPR_rpt"/>
</dbReference>
<dbReference type="PANTHER" id="PTHR47447:SF17">
    <property type="entry name" value="OS12G0638900 PROTEIN"/>
    <property type="match status" value="1"/>
</dbReference>
<dbReference type="Gene3D" id="1.25.40.10">
    <property type="entry name" value="Tetratricopeptide repeat domain"/>
    <property type="match status" value="4"/>
</dbReference>
<dbReference type="NCBIfam" id="TIGR00756">
    <property type="entry name" value="PPR"/>
    <property type="match status" value="1"/>
</dbReference>
<keyword evidence="6" id="KW-1185">Reference proteome</keyword>
<dbReference type="Pfam" id="PF17177">
    <property type="entry name" value="PPR_long"/>
    <property type="match status" value="2"/>
</dbReference>
<feature type="repeat" description="PPR" evidence="2">
    <location>
        <begin position="224"/>
        <end position="254"/>
    </location>
</feature>
<feature type="repeat" description="PPR" evidence="2">
    <location>
        <begin position="261"/>
        <end position="295"/>
    </location>
</feature>
<dbReference type="PROSITE" id="PS51375">
    <property type="entry name" value="PPR"/>
    <property type="match status" value="3"/>
</dbReference>
<proteinExistence type="predicted"/>
<gene>
    <name evidence="5" type="ORF">AB1Y20_013048</name>
</gene>
<protein>
    <recommendedName>
        <fullName evidence="4">PROP1-like PPR domain-containing protein</fullName>
    </recommendedName>
</protein>
<keyword evidence="1" id="KW-0677">Repeat</keyword>
<reference evidence="5 6" key="1">
    <citation type="journal article" date="2024" name="Science">
        <title>Giant polyketide synthase enzymes in the biosynthesis of giant marine polyether toxins.</title>
        <authorList>
            <person name="Fallon T.R."/>
            <person name="Shende V.V."/>
            <person name="Wierzbicki I.H."/>
            <person name="Pendleton A.L."/>
            <person name="Watervoot N.F."/>
            <person name="Auber R.P."/>
            <person name="Gonzalez D.J."/>
            <person name="Wisecaver J.H."/>
            <person name="Moore B.S."/>
        </authorList>
    </citation>
    <scope>NUCLEOTIDE SEQUENCE [LARGE SCALE GENOMIC DNA]</scope>
    <source>
        <strain evidence="5 6">12B1</strain>
    </source>
</reference>
<evidence type="ECO:0000256" key="2">
    <source>
        <dbReference type="PROSITE-ProRule" id="PRU00708"/>
    </source>
</evidence>
<organism evidence="5 6">
    <name type="scientific">Prymnesium parvum</name>
    <name type="common">Toxic golden alga</name>
    <dbReference type="NCBI Taxonomy" id="97485"/>
    <lineage>
        <taxon>Eukaryota</taxon>
        <taxon>Haptista</taxon>
        <taxon>Haptophyta</taxon>
        <taxon>Prymnesiophyceae</taxon>
        <taxon>Prymnesiales</taxon>
        <taxon>Prymnesiaceae</taxon>
        <taxon>Prymnesium</taxon>
    </lineage>
</organism>
<evidence type="ECO:0000313" key="5">
    <source>
        <dbReference type="EMBL" id="KAL1500391.1"/>
    </source>
</evidence>
<dbReference type="Pfam" id="PF13812">
    <property type="entry name" value="PPR_3"/>
    <property type="match status" value="1"/>
</dbReference>
<name>A0AB34IM21_PRYPA</name>
<dbReference type="PANTHER" id="PTHR47447">
    <property type="entry name" value="OS03G0856100 PROTEIN"/>
    <property type="match status" value="1"/>
</dbReference>
<dbReference type="InterPro" id="IPR033443">
    <property type="entry name" value="PROP1-like_PPR_dom"/>
</dbReference>
<feature type="repeat" description="PPR" evidence="2">
    <location>
        <begin position="189"/>
        <end position="223"/>
    </location>
</feature>